<dbReference type="EMBL" id="JBEDNZ010000024">
    <property type="protein sequence ID" value="KAL0811563.1"/>
    <property type="molecule type" value="Genomic_DNA"/>
</dbReference>
<dbReference type="InterPro" id="IPR021109">
    <property type="entry name" value="Peptidase_aspartic_dom_sf"/>
</dbReference>
<reference evidence="2 3" key="1">
    <citation type="submission" date="2024-06" db="EMBL/GenBank/DDBJ databases">
        <title>A chromosome-level genome assembly of beet webworm, Loxostege sticticalis.</title>
        <authorList>
            <person name="Zhang Y."/>
        </authorList>
    </citation>
    <scope>NUCLEOTIDE SEQUENCE [LARGE SCALE GENOMIC DNA]</scope>
    <source>
        <strain evidence="2">AQ028</strain>
        <tissue evidence="2">Male pupae</tissue>
    </source>
</reference>
<proteinExistence type="predicted"/>
<dbReference type="PANTHER" id="PTHR33223:SF6">
    <property type="entry name" value="CCHC-TYPE DOMAIN-CONTAINING PROTEIN"/>
    <property type="match status" value="1"/>
</dbReference>
<evidence type="ECO:0000313" key="2">
    <source>
        <dbReference type="EMBL" id="KAL0811563.1"/>
    </source>
</evidence>
<accession>A0ABD0SBX4</accession>
<feature type="compositionally biased region" description="Basic and acidic residues" evidence="1">
    <location>
        <begin position="93"/>
        <end position="118"/>
    </location>
</feature>
<comment type="caution">
    <text evidence="2">The sequence shown here is derived from an EMBL/GenBank/DDBJ whole genome shotgun (WGS) entry which is preliminary data.</text>
</comment>
<feature type="compositionally biased region" description="Basic and acidic residues" evidence="1">
    <location>
        <begin position="126"/>
        <end position="137"/>
    </location>
</feature>
<feature type="compositionally biased region" description="Basic and acidic residues" evidence="1">
    <location>
        <begin position="53"/>
        <end position="65"/>
    </location>
</feature>
<feature type="region of interest" description="Disordered" evidence="1">
    <location>
        <begin position="1"/>
        <end position="65"/>
    </location>
</feature>
<evidence type="ECO:0008006" key="4">
    <source>
        <dbReference type="Google" id="ProtNLM"/>
    </source>
</evidence>
<dbReference type="Gene3D" id="2.40.70.10">
    <property type="entry name" value="Acid Proteases"/>
    <property type="match status" value="1"/>
</dbReference>
<name>A0ABD0SBX4_LOXSC</name>
<organism evidence="2 3">
    <name type="scientific">Loxostege sticticalis</name>
    <name type="common">Beet webworm moth</name>
    <dbReference type="NCBI Taxonomy" id="481309"/>
    <lineage>
        <taxon>Eukaryota</taxon>
        <taxon>Metazoa</taxon>
        <taxon>Ecdysozoa</taxon>
        <taxon>Arthropoda</taxon>
        <taxon>Hexapoda</taxon>
        <taxon>Insecta</taxon>
        <taxon>Pterygota</taxon>
        <taxon>Neoptera</taxon>
        <taxon>Endopterygota</taxon>
        <taxon>Lepidoptera</taxon>
        <taxon>Glossata</taxon>
        <taxon>Ditrysia</taxon>
        <taxon>Pyraloidea</taxon>
        <taxon>Crambidae</taxon>
        <taxon>Pyraustinae</taxon>
        <taxon>Loxostege</taxon>
    </lineage>
</organism>
<dbReference type="Proteomes" id="UP001549921">
    <property type="component" value="Unassembled WGS sequence"/>
</dbReference>
<feature type="compositionally biased region" description="Polar residues" evidence="1">
    <location>
        <begin position="157"/>
        <end position="191"/>
    </location>
</feature>
<dbReference type="InterPro" id="IPR036875">
    <property type="entry name" value="Znf_CCHC_sf"/>
</dbReference>
<dbReference type="AlphaFoldDB" id="A0ABD0SBX4"/>
<feature type="compositionally biased region" description="Basic residues" evidence="1">
    <location>
        <begin position="42"/>
        <end position="52"/>
    </location>
</feature>
<evidence type="ECO:0000256" key="1">
    <source>
        <dbReference type="SAM" id="MobiDB-lite"/>
    </source>
</evidence>
<sequence length="605" mass="70117">MPREDESLAQRRLTTPERREERSSRELDRRSRSRTRRESQIRRSRSRIRTPRRSRDDAGSLHSREIELEQERERLRLLEDQLRRDRHQFQRNTLERETYRRRDRREQRQNESDQTEHRARSRQRSTRREYSPVERRSRGTTQRGDNASAPREPRRSVTPTFSTRDVVNILNSVKSQPQPSTVAPTQSSGLSHKNILPDFDPSSKSQTTDVWLRKVNECATVYGWDERTVIHFAMQKLQGLAKTWYESLNSILYSWSEWQQKLISAFPFEQNYGQSLEDMLKRKSRYNEPLEIYYYEKLALLNRCDIEGKRAVDCIIHGLTDKTIRSSANALRCTQPEQLLQFLMASKEVSNNFVERNSIKGRPTSDSNNTHYNYANKTVRSNNNLVHDIFCFNCKEKGHPYLKCPKPLIQCVKCRRFGHKSENCIANNANRSETLGKSDSVPAQKTMRIGTTEPNSKFIKESRLNDVAIKSFIDFGSEVTLLTLSAASSLGLTCNKMPTPLKGFGNNIIQSHGGVDVDLNIDGVNARVECQVVDDALLDLPLLVGQTFTEQPHVVVYKNQHLRSRPMILWMETCCLVEGSLGNQLRSSRLVKGCIRSNREWHTSV</sequence>
<gene>
    <name evidence="2" type="ORF">ABMA28_009948</name>
</gene>
<dbReference type="SUPFAM" id="SSF57756">
    <property type="entry name" value="Retrovirus zinc finger-like domains"/>
    <property type="match status" value="1"/>
</dbReference>
<evidence type="ECO:0000313" key="3">
    <source>
        <dbReference type="Proteomes" id="UP001549921"/>
    </source>
</evidence>
<dbReference type="PANTHER" id="PTHR33223">
    <property type="entry name" value="CCHC-TYPE DOMAIN-CONTAINING PROTEIN"/>
    <property type="match status" value="1"/>
</dbReference>
<feature type="compositionally biased region" description="Basic and acidic residues" evidence="1">
    <location>
        <begin position="1"/>
        <end position="41"/>
    </location>
</feature>
<dbReference type="CDD" id="cd00303">
    <property type="entry name" value="retropepsin_like"/>
    <property type="match status" value="1"/>
</dbReference>
<protein>
    <recommendedName>
        <fullName evidence="4">CCHC-type domain-containing protein</fullName>
    </recommendedName>
</protein>
<dbReference type="Gene3D" id="4.10.60.10">
    <property type="entry name" value="Zinc finger, CCHC-type"/>
    <property type="match status" value="1"/>
</dbReference>
<feature type="region of interest" description="Disordered" evidence="1">
    <location>
        <begin position="93"/>
        <end position="199"/>
    </location>
</feature>